<evidence type="ECO:0000256" key="7">
    <source>
        <dbReference type="SAM" id="Phobius"/>
    </source>
</evidence>
<feature type="transmembrane region" description="Helical" evidence="7">
    <location>
        <begin position="89"/>
        <end position="105"/>
    </location>
</feature>
<dbReference type="Proteomes" id="UP000886523">
    <property type="component" value="Unassembled WGS sequence"/>
</dbReference>
<proteinExistence type="predicted"/>
<evidence type="ECO:0000256" key="6">
    <source>
        <dbReference type="SAM" id="MobiDB-lite"/>
    </source>
</evidence>
<gene>
    <name evidence="8" type="ORF">BS47DRAFT_1297248</name>
</gene>
<feature type="transmembrane region" description="Helical" evidence="7">
    <location>
        <begin position="143"/>
        <end position="167"/>
    </location>
</feature>
<evidence type="ECO:0000313" key="9">
    <source>
        <dbReference type="Proteomes" id="UP000886523"/>
    </source>
</evidence>
<dbReference type="InterPro" id="IPR011701">
    <property type="entry name" value="MFS"/>
</dbReference>
<evidence type="ECO:0000256" key="2">
    <source>
        <dbReference type="ARBA" id="ARBA00022448"/>
    </source>
</evidence>
<comment type="caution">
    <text evidence="8">The sequence shown here is derived from an EMBL/GenBank/DDBJ whole genome shotgun (WGS) entry which is preliminary data.</text>
</comment>
<dbReference type="GO" id="GO:0022857">
    <property type="term" value="F:transmembrane transporter activity"/>
    <property type="evidence" value="ECO:0007669"/>
    <property type="project" value="InterPro"/>
</dbReference>
<keyword evidence="9" id="KW-1185">Reference proteome</keyword>
<evidence type="ECO:0000256" key="1">
    <source>
        <dbReference type="ARBA" id="ARBA00004141"/>
    </source>
</evidence>
<feature type="transmembrane region" description="Helical" evidence="7">
    <location>
        <begin position="179"/>
        <end position="199"/>
    </location>
</feature>
<keyword evidence="2" id="KW-0813">Transport</keyword>
<dbReference type="InterPro" id="IPR036259">
    <property type="entry name" value="MFS_trans_sf"/>
</dbReference>
<comment type="subcellular location">
    <subcellularLocation>
        <location evidence="1">Membrane</location>
        <topology evidence="1">Multi-pass membrane protein</topology>
    </subcellularLocation>
</comment>
<keyword evidence="5 7" id="KW-0472">Membrane</keyword>
<dbReference type="PANTHER" id="PTHR43791:SF36">
    <property type="entry name" value="TRANSPORTER, PUTATIVE (AFU_ORTHOLOGUE AFUA_6G08340)-RELATED"/>
    <property type="match status" value="1"/>
</dbReference>
<sequence length="454" mass="49850">MSKAQLVPDPPSPGHSSYLTGDDGYDASETVALTGGYTRQEERVLTRKLDLHILPIIFLLYAVAFLDRSNIGNAYTAGMKTELRISSSQYQWLLTIYYITYLVLDTRSSYAVLSPKVLGTTMPLAWGLTSMLQAAAFNWQGLMVARFFLGVFEASFIPGIALFLSYFYPRYQYGLRFGIYVSAAALASSFAGALAYGIVHALHLTVLLRRLLFIVEGLPTVLLVPVVYLLLPNSIKGCGFLTPRERDLAQLRLRSSNSTEGDKQRKDEGGSGGIEWSQVLLSLCDPINYLSAAIFFIMNVTYGSLPVYLPTILNDAGFSSINAQGRCLSAPPYLAAWMSAIGFMFLSDRLRHRGLFVSFFSAMGGTGYVVLATCRGPWVRYGAIFLVAVSSHPQHKRTISNGYLSWLSNNQVKESQRGAGLALFGVIGQCGPILGVRLYPASEKPYYVRGSVSL</sequence>
<accession>A0A9P6DS22</accession>
<evidence type="ECO:0000313" key="8">
    <source>
        <dbReference type="EMBL" id="KAF9512796.1"/>
    </source>
</evidence>
<protein>
    <recommendedName>
        <fullName evidence="10">MFS general substrate transporter</fullName>
    </recommendedName>
</protein>
<keyword evidence="4 7" id="KW-1133">Transmembrane helix</keyword>
<dbReference type="Gene3D" id="1.20.1250.20">
    <property type="entry name" value="MFS general substrate transporter like domains"/>
    <property type="match status" value="2"/>
</dbReference>
<feature type="region of interest" description="Disordered" evidence="6">
    <location>
        <begin position="1"/>
        <end position="21"/>
    </location>
</feature>
<dbReference type="Pfam" id="PF07690">
    <property type="entry name" value="MFS_1"/>
    <property type="match status" value="1"/>
</dbReference>
<feature type="transmembrane region" description="Helical" evidence="7">
    <location>
        <begin position="354"/>
        <end position="371"/>
    </location>
</feature>
<keyword evidence="3 7" id="KW-0812">Transmembrane</keyword>
<feature type="transmembrane region" description="Helical" evidence="7">
    <location>
        <begin position="211"/>
        <end position="231"/>
    </location>
</feature>
<evidence type="ECO:0000256" key="4">
    <source>
        <dbReference type="ARBA" id="ARBA00022989"/>
    </source>
</evidence>
<name>A0A9P6DS22_9AGAM</name>
<dbReference type="OrthoDB" id="2985014at2759"/>
<evidence type="ECO:0000256" key="5">
    <source>
        <dbReference type="ARBA" id="ARBA00023136"/>
    </source>
</evidence>
<dbReference type="PANTHER" id="PTHR43791">
    <property type="entry name" value="PERMEASE-RELATED"/>
    <property type="match status" value="1"/>
</dbReference>
<feature type="transmembrane region" description="Helical" evidence="7">
    <location>
        <begin position="49"/>
        <end position="66"/>
    </location>
</feature>
<dbReference type="EMBL" id="MU128982">
    <property type="protein sequence ID" value="KAF9512796.1"/>
    <property type="molecule type" value="Genomic_DNA"/>
</dbReference>
<dbReference type="SUPFAM" id="SSF103473">
    <property type="entry name" value="MFS general substrate transporter"/>
    <property type="match status" value="1"/>
</dbReference>
<evidence type="ECO:0000256" key="3">
    <source>
        <dbReference type="ARBA" id="ARBA00022692"/>
    </source>
</evidence>
<dbReference type="GO" id="GO:0016020">
    <property type="term" value="C:membrane"/>
    <property type="evidence" value="ECO:0007669"/>
    <property type="project" value="UniProtKB-SubCell"/>
</dbReference>
<feature type="transmembrane region" description="Helical" evidence="7">
    <location>
        <begin position="329"/>
        <end position="347"/>
    </location>
</feature>
<evidence type="ECO:0008006" key="10">
    <source>
        <dbReference type="Google" id="ProtNLM"/>
    </source>
</evidence>
<reference evidence="8" key="1">
    <citation type="journal article" date="2020" name="Nat. Commun.">
        <title>Large-scale genome sequencing of mycorrhizal fungi provides insights into the early evolution of symbiotic traits.</title>
        <authorList>
            <person name="Miyauchi S."/>
            <person name="Kiss E."/>
            <person name="Kuo A."/>
            <person name="Drula E."/>
            <person name="Kohler A."/>
            <person name="Sanchez-Garcia M."/>
            <person name="Morin E."/>
            <person name="Andreopoulos B."/>
            <person name="Barry K.W."/>
            <person name="Bonito G."/>
            <person name="Buee M."/>
            <person name="Carver A."/>
            <person name="Chen C."/>
            <person name="Cichocki N."/>
            <person name="Clum A."/>
            <person name="Culley D."/>
            <person name="Crous P.W."/>
            <person name="Fauchery L."/>
            <person name="Girlanda M."/>
            <person name="Hayes R.D."/>
            <person name="Keri Z."/>
            <person name="LaButti K."/>
            <person name="Lipzen A."/>
            <person name="Lombard V."/>
            <person name="Magnuson J."/>
            <person name="Maillard F."/>
            <person name="Murat C."/>
            <person name="Nolan M."/>
            <person name="Ohm R.A."/>
            <person name="Pangilinan J."/>
            <person name="Pereira M.F."/>
            <person name="Perotto S."/>
            <person name="Peter M."/>
            <person name="Pfister S."/>
            <person name="Riley R."/>
            <person name="Sitrit Y."/>
            <person name="Stielow J.B."/>
            <person name="Szollosi G."/>
            <person name="Zifcakova L."/>
            <person name="Stursova M."/>
            <person name="Spatafora J.W."/>
            <person name="Tedersoo L."/>
            <person name="Vaario L.M."/>
            <person name="Yamada A."/>
            <person name="Yan M."/>
            <person name="Wang P."/>
            <person name="Xu J."/>
            <person name="Bruns T."/>
            <person name="Baldrian P."/>
            <person name="Vilgalys R."/>
            <person name="Dunand C."/>
            <person name="Henrissat B."/>
            <person name="Grigoriev I.V."/>
            <person name="Hibbett D."/>
            <person name="Nagy L.G."/>
            <person name="Martin F.M."/>
        </authorList>
    </citation>
    <scope>NUCLEOTIDE SEQUENCE</scope>
    <source>
        <strain evidence="8">UP504</strain>
    </source>
</reference>
<feature type="transmembrane region" description="Helical" evidence="7">
    <location>
        <begin position="287"/>
        <end position="309"/>
    </location>
</feature>
<dbReference type="AlphaFoldDB" id="A0A9P6DS22"/>
<dbReference type="FunFam" id="1.20.1250.20:FF:000018">
    <property type="entry name" value="MFS transporter permease"/>
    <property type="match status" value="1"/>
</dbReference>
<organism evidence="8 9">
    <name type="scientific">Hydnum rufescens UP504</name>
    <dbReference type="NCBI Taxonomy" id="1448309"/>
    <lineage>
        <taxon>Eukaryota</taxon>
        <taxon>Fungi</taxon>
        <taxon>Dikarya</taxon>
        <taxon>Basidiomycota</taxon>
        <taxon>Agaricomycotina</taxon>
        <taxon>Agaricomycetes</taxon>
        <taxon>Cantharellales</taxon>
        <taxon>Hydnaceae</taxon>
        <taxon>Hydnum</taxon>
    </lineage>
</organism>